<organism evidence="1">
    <name type="scientific">Anguilla anguilla</name>
    <name type="common">European freshwater eel</name>
    <name type="synonym">Muraena anguilla</name>
    <dbReference type="NCBI Taxonomy" id="7936"/>
    <lineage>
        <taxon>Eukaryota</taxon>
        <taxon>Metazoa</taxon>
        <taxon>Chordata</taxon>
        <taxon>Craniata</taxon>
        <taxon>Vertebrata</taxon>
        <taxon>Euteleostomi</taxon>
        <taxon>Actinopterygii</taxon>
        <taxon>Neopterygii</taxon>
        <taxon>Teleostei</taxon>
        <taxon>Anguilliformes</taxon>
        <taxon>Anguillidae</taxon>
        <taxon>Anguilla</taxon>
    </lineage>
</organism>
<reference evidence="1" key="1">
    <citation type="submission" date="2014-11" db="EMBL/GenBank/DDBJ databases">
        <authorList>
            <person name="Amaro Gonzalez C."/>
        </authorList>
    </citation>
    <scope>NUCLEOTIDE SEQUENCE</scope>
</reference>
<proteinExistence type="predicted"/>
<name>A0A0E9X1W6_ANGAN</name>
<sequence length="62" mass="7675">MRLFFYSLQYNRHLLQYFLDKDLWFFIPLLLYENSKEYSSTALELRYFLTWGKESTGLSITY</sequence>
<evidence type="ECO:0000313" key="1">
    <source>
        <dbReference type="EMBL" id="JAH96574.1"/>
    </source>
</evidence>
<accession>A0A0E9X1W6</accession>
<dbReference type="EMBL" id="GBXM01012003">
    <property type="protein sequence ID" value="JAH96574.1"/>
    <property type="molecule type" value="Transcribed_RNA"/>
</dbReference>
<dbReference type="AlphaFoldDB" id="A0A0E9X1W6"/>
<reference evidence="1" key="2">
    <citation type="journal article" date="2015" name="Fish Shellfish Immunol.">
        <title>Early steps in the European eel (Anguilla anguilla)-Vibrio vulnificus interaction in the gills: Role of the RtxA13 toxin.</title>
        <authorList>
            <person name="Callol A."/>
            <person name="Pajuelo D."/>
            <person name="Ebbesson L."/>
            <person name="Teles M."/>
            <person name="MacKenzie S."/>
            <person name="Amaro C."/>
        </authorList>
    </citation>
    <scope>NUCLEOTIDE SEQUENCE</scope>
</reference>
<protein>
    <submittedName>
        <fullName evidence="1">Uncharacterized protein</fullName>
    </submittedName>
</protein>